<dbReference type="Proteomes" id="UP000028826">
    <property type="component" value="Unassembled WGS sequence"/>
</dbReference>
<evidence type="ECO:0000313" key="2">
    <source>
        <dbReference type="Proteomes" id="UP000028826"/>
    </source>
</evidence>
<dbReference type="Gene3D" id="1.10.150.240">
    <property type="entry name" value="Putative phosphatase, domain 2"/>
    <property type="match status" value="1"/>
</dbReference>
<dbReference type="STRING" id="195105.CN97_03700"/>
<comment type="caution">
    <text evidence="1">The sequence shown here is derived from an EMBL/GenBank/DDBJ whole genome shotgun (WGS) entry which is preliminary data.</text>
</comment>
<name>A0A086XW43_9RHOB</name>
<dbReference type="InterPro" id="IPR006439">
    <property type="entry name" value="HAD-SF_hydro_IA"/>
</dbReference>
<dbReference type="RefSeq" id="WP_035714225.1">
    <property type="nucleotide sequence ID" value="NZ_CAMIFG010000011.1"/>
</dbReference>
<dbReference type="SFLD" id="SFLDS00003">
    <property type="entry name" value="Haloacid_Dehalogenase"/>
    <property type="match status" value="1"/>
</dbReference>
<dbReference type="Pfam" id="PF13419">
    <property type="entry name" value="HAD_2"/>
    <property type="match status" value="1"/>
</dbReference>
<dbReference type="InterPro" id="IPR023214">
    <property type="entry name" value="HAD_sf"/>
</dbReference>
<protein>
    <submittedName>
        <fullName evidence="1">HAD family hydrolase</fullName>
    </submittedName>
</protein>
<dbReference type="SFLD" id="SFLDG01129">
    <property type="entry name" value="C1.5:_HAD__Beta-PGM__Phosphata"/>
    <property type="match status" value="1"/>
</dbReference>
<dbReference type="InterPro" id="IPR023198">
    <property type="entry name" value="PGP-like_dom2"/>
</dbReference>
<dbReference type="SFLD" id="SFLDG01135">
    <property type="entry name" value="C1.5.6:_HAD__Beta-PGM__Phospha"/>
    <property type="match status" value="1"/>
</dbReference>
<sequence>MTALRLVVFDVDGTLVDSQQAILAGIAAAMATVDRPMPTREQALSIVGLSLPVALARLAPGADVARMVEGYRGVFHGDDAPEVSPLYPGARAVLDGLAAEDSTLLGIATGKARRGLEKLLAGHGLTRHFLTTQVADDHPSKPHPAMLEAAVAEAGVAPAQAVMIGDTSFDMEMGRASGVPTIGVTWGYHSPDRLRGAGADLIVSDYAELAHALELRGIAA</sequence>
<organism evidence="1 2">
    <name type="scientific">Haematobacter massiliensis</name>
    <dbReference type="NCBI Taxonomy" id="195105"/>
    <lineage>
        <taxon>Bacteria</taxon>
        <taxon>Pseudomonadati</taxon>
        <taxon>Pseudomonadota</taxon>
        <taxon>Alphaproteobacteria</taxon>
        <taxon>Rhodobacterales</taxon>
        <taxon>Paracoccaceae</taxon>
        <taxon>Haematobacter</taxon>
    </lineage>
</organism>
<evidence type="ECO:0000313" key="1">
    <source>
        <dbReference type="EMBL" id="KFI26243.1"/>
    </source>
</evidence>
<keyword evidence="2" id="KW-1185">Reference proteome</keyword>
<dbReference type="InterPro" id="IPR036412">
    <property type="entry name" value="HAD-like_sf"/>
</dbReference>
<dbReference type="PANTHER" id="PTHR43434">
    <property type="entry name" value="PHOSPHOGLYCOLATE PHOSPHATASE"/>
    <property type="match status" value="1"/>
</dbReference>
<accession>A0A086XW43</accession>
<dbReference type="GO" id="GO:0006281">
    <property type="term" value="P:DNA repair"/>
    <property type="evidence" value="ECO:0007669"/>
    <property type="project" value="TreeGrafter"/>
</dbReference>
<proteinExistence type="predicted"/>
<dbReference type="SUPFAM" id="SSF56784">
    <property type="entry name" value="HAD-like"/>
    <property type="match status" value="1"/>
</dbReference>
<dbReference type="GO" id="GO:0005829">
    <property type="term" value="C:cytosol"/>
    <property type="evidence" value="ECO:0007669"/>
    <property type="project" value="TreeGrafter"/>
</dbReference>
<dbReference type="NCBIfam" id="TIGR01549">
    <property type="entry name" value="HAD-SF-IA-v1"/>
    <property type="match status" value="1"/>
</dbReference>
<dbReference type="Gene3D" id="3.40.50.1000">
    <property type="entry name" value="HAD superfamily/HAD-like"/>
    <property type="match status" value="1"/>
</dbReference>
<dbReference type="NCBIfam" id="TIGR01509">
    <property type="entry name" value="HAD-SF-IA-v3"/>
    <property type="match status" value="1"/>
</dbReference>
<dbReference type="GO" id="GO:0008967">
    <property type="term" value="F:phosphoglycolate phosphatase activity"/>
    <property type="evidence" value="ECO:0007669"/>
    <property type="project" value="TreeGrafter"/>
</dbReference>
<dbReference type="AlphaFoldDB" id="A0A086XW43"/>
<dbReference type="PANTHER" id="PTHR43434:SF24">
    <property type="entry name" value="HYDROLASE-RELATED"/>
    <property type="match status" value="1"/>
</dbReference>
<keyword evidence="1" id="KW-0378">Hydrolase</keyword>
<dbReference type="eggNOG" id="COG0546">
    <property type="taxonomic scope" value="Bacteria"/>
</dbReference>
<dbReference type="EMBL" id="JGYG01000018">
    <property type="protein sequence ID" value="KFI26243.1"/>
    <property type="molecule type" value="Genomic_DNA"/>
</dbReference>
<dbReference type="OrthoDB" id="9793014at2"/>
<dbReference type="InterPro" id="IPR041492">
    <property type="entry name" value="HAD_2"/>
</dbReference>
<dbReference type="InterPro" id="IPR050155">
    <property type="entry name" value="HAD-like_hydrolase_sf"/>
</dbReference>
<gene>
    <name evidence="1" type="ORF">CN97_03700</name>
</gene>
<reference evidence="1 2" key="1">
    <citation type="submission" date="2014-03" db="EMBL/GenBank/DDBJ databases">
        <title>Genome of Haematobacter massiliensis CCUG 47968.</title>
        <authorList>
            <person name="Wang D."/>
            <person name="Wang G."/>
        </authorList>
    </citation>
    <scope>NUCLEOTIDE SEQUENCE [LARGE SCALE GENOMIC DNA]</scope>
    <source>
        <strain evidence="1 2">CCUG 47968</strain>
    </source>
</reference>